<dbReference type="Proteomes" id="UP000008909">
    <property type="component" value="Unassembled WGS sequence"/>
</dbReference>
<proteinExistence type="predicted"/>
<keyword evidence="2" id="KW-1185">Reference proteome</keyword>
<evidence type="ECO:0000313" key="2">
    <source>
        <dbReference type="Proteomes" id="UP000008909"/>
    </source>
</evidence>
<gene>
    <name evidence="1" type="ORF">CLF_111157</name>
</gene>
<organism evidence="1 2">
    <name type="scientific">Clonorchis sinensis</name>
    <name type="common">Chinese liver fluke</name>
    <dbReference type="NCBI Taxonomy" id="79923"/>
    <lineage>
        <taxon>Eukaryota</taxon>
        <taxon>Metazoa</taxon>
        <taxon>Spiralia</taxon>
        <taxon>Lophotrochozoa</taxon>
        <taxon>Platyhelminthes</taxon>
        <taxon>Trematoda</taxon>
        <taxon>Digenea</taxon>
        <taxon>Opisthorchiida</taxon>
        <taxon>Opisthorchiata</taxon>
        <taxon>Opisthorchiidae</taxon>
        <taxon>Clonorchis</taxon>
    </lineage>
</organism>
<evidence type="ECO:0000313" key="1">
    <source>
        <dbReference type="EMBL" id="GAA56590.1"/>
    </source>
</evidence>
<dbReference type="EMBL" id="DF144302">
    <property type="protein sequence ID" value="GAA56590.1"/>
    <property type="molecule type" value="Genomic_DNA"/>
</dbReference>
<name>G7YUG0_CLOSI</name>
<reference key="2">
    <citation type="submission" date="2011-10" db="EMBL/GenBank/DDBJ databases">
        <title>The genome and transcriptome sequence of Clonorchis sinensis provide insights into the carcinogenic liver fluke.</title>
        <authorList>
            <person name="Wang X."/>
            <person name="Huang Y."/>
            <person name="Chen W."/>
            <person name="Liu H."/>
            <person name="Guo L."/>
            <person name="Chen Y."/>
            <person name="Luo F."/>
            <person name="Zhou W."/>
            <person name="Sun J."/>
            <person name="Mao Q."/>
            <person name="Liang P."/>
            <person name="Zhou C."/>
            <person name="Tian Y."/>
            <person name="Men J."/>
            <person name="Lv X."/>
            <person name="Huang L."/>
            <person name="Zhou J."/>
            <person name="Hu Y."/>
            <person name="Li R."/>
            <person name="Zhang F."/>
            <person name="Lei H."/>
            <person name="Li X."/>
            <person name="Hu X."/>
            <person name="Liang C."/>
            <person name="Xu J."/>
            <person name="Wu Z."/>
            <person name="Yu X."/>
        </authorList>
    </citation>
    <scope>NUCLEOTIDE SEQUENCE</scope>
    <source>
        <strain>Henan</strain>
    </source>
</reference>
<protein>
    <submittedName>
        <fullName evidence="1">Uncharacterized protein</fullName>
    </submittedName>
</protein>
<sequence>MVSSTTQQVVATAPGSAEGYAVNVATLLGENLGSRLFRNVHELAHYVKQFERISGSYYSVRNSKANSSGDKTFIKYQCDRKDLHIFLTTENDTDCSLTNSARRTSKSAGMLHGATYEIHDINMVEAMHRCFKMELFSRGIGLWDAKRVSRMSATYLIWNREEANIRHFGMFVSWLGSMVQHTGPQEIQTTDTSIADYDQLPQTTLLNLDAPALQQTNSPKDLSHRGHTILLTLQARMRKELFKPFTLVSDGPWQCMTQGIILGPKSTLSTMKKADDDEHRRPLPWKFAIITCNDSSTNAMSMD</sequence>
<accession>G7YUG0</accession>
<reference evidence="1" key="1">
    <citation type="journal article" date="2011" name="Genome Biol.">
        <title>The draft genome of the carcinogenic human liver fluke Clonorchis sinensis.</title>
        <authorList>
            <person name="Wang X."/>
            <person name="Chen W."/>
            <person name="Huang Y."/>
            <person name="Sun J."/>
            <person name="Men J."/>
            <person name="Liu H."/>
            <person name="Luo F."/>
            <person name="Guo L."/>
            <person name="Lv X."/>
            <person name="Deng C."/>
            <person name="Zhou C."/>
            <person name="Fan Y."/>
            <person name="Li X."/>
            <person name="Huang L."/>
            <person name="Hu Y."/>
            <person name="Liang C."/>
            <person name="Hu X."/>
            <person name="Xu J."/>
            <person name="Yu X."/>
        </authorList>
    </citation>
    <scope>NUCLEOTIDE SEQUENCE [LARGE SCALE GENOMIC DNA]</scope>
    <source>
        <strain evidence="1">Henan</strain>
    </source>
</reference>
<dbReference type="AlphaFoldDB" id="G7YUG0"/>